<evidence type="ECO:0000313" key="3">
    <source>
        <dbReference type="Proteomes" id="UP000243745"/>
    </source>
</evidence>
<proteinExistence type="predicted"/>
<evidence type="ECO:0000313" key="2">
    <source>
        <dbReference type="EMBL" id="SFP28148.1"/>
    </source>
</evidence>
<gene>
    <name evidence="2" type="ORF">SAMN02910344_00960</name>
</gene>
<dbReference type="InterPro" id="IPR036814">
    <property type="entry name" value="YqcC-like_sf"/>
</dbReference>
<evidence type="ECO:0000259" key="1">
    <source>
        <dbReference type="Pfam" id="PF04287"/>
    </source>
</evidence>
<dbReference type="PANTHER" id="PTHR39586">
    <property type="entry name" value="CYTOPLASMIC PROTEIN-RELATED"/>
    <property type="match status" value="1"/>
</dbReference>
<dbReference type="InterPro" id="IPR007384">
    <property type="entry name" value="UCP006257"/>
</dbReference>
<dbReference type="Pfam" id="PF04287">
    <property type="entry name" value="DUF446"/>
    <property type="match status" value="1"/>
</dbReference>
<dbReference type="EMBL" id="FOXF01000012">
    <property type="protein sequence ID" value="SFP28148.1"/>
    <property type="molecule type" value="Genomic_DNA"/>
</dbReference>
<dbReference type="Gene3D" id="1.20.1440.40">
    <property type="entry name" value="YqcC-like"/>
    <property type="match status" value="1"/>
</dbReference>
<dbReference type="Proteomes" id="UP000243745">
    <property type="component" value="Unassembled WGS sequence"/>
</dbReference>
<name>A0A662ZGH9_9GAMM</name>
<dbReference type="AlphaFoldDB" id="A0A662ZGH9"/>
<dbReference type="RefSeq" id="WP_031578602.1">
    <property type="nucleotide sequence ID" value="NZ_FOXF01000012.1"/>
</dbReference>
<dbReference type="PANTHER" id="PTHR39586:SF1">
    <property type="entry name" value="CYTOPLASMIC PROTEIN"/>
    <property type="match status" value="1"/>
</dbReference>
<accession>A0A662ZGH9</accession>
<dbReference type="SUPFAM" id="SSF158452">
    <property type="entry name" value="YqcC-like"/>
    <property type="match status" value="1"/>
</dbReference>
<sequence>MDKYQQVSEKLREIRLELEKLGLWDVERPEDEAFTTDIPFNMNTMEFHEWLRFVLVETFDAVIENRAPLPENVKIFPYATEVYRNKITEYRELLQAIYNFDKVFES</sequence>
<dbReference type="InterPro" id="IPR023376">
    <property type="entry name" value="YqcC-like_dom"/>
</dbReference>
<organism evidence="2 3">
    <name type="scientific">Ruminobacter amylophilus</name>
    <dbReference type="NCBI Taxonomy" id="867"/>
    <lineage>
        <taxon>Bacteria</taxon>
        <taxon>Pseudomonadati</taxon>
        <taxon>Pseudomonadota</taxon>
        <taxon>Gammaproteobacteria</taxon>
        <taxon>Aeromonadales</taxon>
        <taxon>Succinivibrionaceae</taxon>
        <taxon>Ruminobacter</taxon>
    </lineage>
</organism>
<feature type="domain" description="YqcC-like" evidence="1">
    <location>
        <begin position="6"/>
        <end position="102"/>
    </location>
</feature>
<dbReference type="OrthoDB" id="8794567at2"/>
<dbReference type="GO" id="GO:0044010">
    <property type="term" value="P:single-species biofilm formation"/>
    <property type="evidence" value="ECO:0007669"/>
    <property type="project" value="TreeGrafter"/>
</dbReference>
<reference evidence="2 3" key="1">
    <citation type="submission" date="2016-10" db="EMBL/GenBank/DDBJ databases">
        <authorList>
            <person name="Varghese N."/>
            <person name="Submissions S."/>
        </authorList>
    </citation>
    <scope>NUCLEOTIDE SEQUENCE [LARGE SCALE GENOMIC DNA]</scope>
    <source>
        <strain evidence="2 3">DSM 1361</strain>
    </source>
</reference>
<protein>
    <submittedName>
        <fullName evidence="2">Uncharacterized conserved protein YqcC, DUF446 family</fullName>
    </submittedName>
</protein>
<keyword evidence="3" id="KW-1185">Reference proteome</keyword>